<evidence type="ECO:0000313" key="3">
    <source>
        <dbReference type="Proteomes" id="UP000256980"/>
    </source>
</evidence>
<gene>
    <name evidence="2" type="ORF">DFQ10_10420</name>
</gene>
<dbReference type="PROSITE" id="PS51257">
    <property type="entry name" value="PROKAR_LIPOPROTEIN"/>
    <property type="match status" value="1"/>
</dbReference>
<evidence type="ECO:0000259" key="1">
    <source>
        <dbReference type="Pfam" id="PF03372"/>
    </source>
</evidence>
<keyword evidence="2" id="KW-0269">Exonuclease</keyword>
<name>A0A3D9H3P6_9FLAO</name>
<dbReference type="PANTHER" id="PTHR12121">
    <property type="entry name" value="CARBON CATABOLITE REPRESSOR PROTEIN 4"/>
    <property type="match status" value="1"/>
</dbReference>
<accession>A0A3D9H3P6</accession>
<dbReference type="CDD" id="cd09083">
    <property type="entry name" value="EEP-1"/>
    <property type="match status" value="1"/>
</dbReference>
<protein>
    <submittedName>
        <fullName evidence="2">Endonuclease/exonuclease/phosphatase family metal-dependent hydrolase</fullName>
    </submittedName>
</protein>
<keyword evidence="3" id="KW-1185">Reference proteome</keyword>
<keyword evidence="2" id="KW-0378">Hydrolase</keyword>
<dbReference type="OrthoDB" id="9793162at2"/>
<dbReference type="InterPro" id="IPR036691">
    <property type="entry name" value="Endo/exonu/phosph_ase_sf"/>
</dbReference>
<dbReference type="GO" id="GO:0004519">
    <property type="term" value="F:endonuclease activity"/>
    <property type="evidence" value="ECO:0007669"/>
    <property type="project" value="UniProtKB-KW"/>
</dbReference>
<sequence length="285" mass="32250">MKFVKLFIICVSLLGCKTYKENSKSYNSSLKLMTYNIRLDTASDGENAWPNRAQFLSSQILFLGPDVFGVQEALPNQIEDLNSALVDYNSIGVGRDGEGAGESSAIFYNSKQVKVIEHKTFWLSNSPEKVSKGWDAAYPRVCTYGLFTSITTNQKFWVFNTHLDHVGKEARYEGMKLILQNIASVNTENYPVFLMGDFNVEPQSEVITEISNTMLDAKQTAELKYGSNGTFNGFRYNEPVTRRIDYIFVSKSSQVMVKKYAVLSNTVDFKFPSDHFPVYIDVDLK</sequence>
<dbReference type="Pfam" id="PF03372">
    <property type="entry name" value="Exo_endo_phos"/>
    <property type="match status" value="1"/>
</dbReference>
<dbReference type="AlphaFoldDB" id="A0A3D9H3P6"/>
<dbReference type="InterPro" id="IPR050410">
    <property type="entry name" value="CCR4/nocturin_mRNA_transcr"/>
</dbReference>
<dbReference type="SUPFAM" id="SSF56219">
    <property type="entry name" value="DNase I-like"/>
    <property type="match status" value="1"/>
</dbReference>
<reference evidence="2 3" key="1">
    <citation type="submission" date="2018-07" db="EMBL/GenBank/DDBJ databases">
        <title>Genomic Encyclopedia of Type Strains, Phase III (KMG-III): the genomes of soil and plant-associated and newly described type strains.</title>
        <authorList>
            <person name="Whitman W."/>
        </authorList>
    </citation>
    <scope>NUCLEOTIDE SEQUENCE [LARGE SCALE GENOMIC DNA]</scope>
    <source>
        <strain evidence="2 3">CECT 7946</strain>
    </source>
</reference>
<evidence type="ECO:0000313" key="2">
    <source>
        <dbReference type="EMBL" id="RED43831.1"/>
    </source>
</evidence>
<comment type="caution">
    <text evidence="2">The sequence shown here is derived from an EMBL/GenBank/DDBJ whole genome shotgun (WGS) entry which is preliminary data.</text>
</comment>
<keyword evidence="2" id="KW-0255">Endonuclease</keyword>
<proteinExistence type="predicted"/>
<feature type="domain" description="Endonuclease/exonuclease/phosphatase" evidence="1">
    <location>
        <begin position="33"/>
        <end position="275"/>
    </location>
</feature>
<dbReference type="Proteomes" id="UP000256980">
    <property type="component" value="Unassembled WGS sequence"/>
</dbReference>
<dbReference type="InterPro" id="IPR005135">
    <property type="entry name" value="Endo/exonuclease/phosphatase"/>
</dbReference>
<dbReference type="PANTHER" id="PTHR12121:SF36">
    <property type="entry name" value="ENDONUCLEASE_EXONUCLEASE_PHOSPHATASE DOMAIN-CONTAINING PROTEIN"/>
    <property type="match status" value="1"/>
</dbReference>
<dbReference type="RefSeq" id="WP_115817251.1">
    <property type="nucleotide sequence ID" value="NZ_QRDV01000004.1"/>
</dbReference>
<organism evidence="2 3">
    <name type="scientific">Winogradskyella eximia</name>
    <dbReference type="NCBI Taxonomy" id="262006"/>
    <lineage>
        <taxon>Bacteria</taxon>
        <taxon>Pseudomonadati</taxon>
        <taxon>Bacteroidota</taxon>
        <taxon>Flavobacteriia</taxon>
        <taxon>Flavobacteriales</taxon>
        <taxon>Flavobacteriaceae</taxon>
        <taxon>Winogradskyella</taxon>
    </lineage>
</organism>
<dbReference type="EMBL" id="QRDV01000004">
    <property type="protein sequence ID" value="RED43831.1"/>
    <property type="molecule type" value="Genomic_DNA"/>
</dbReference>
<keyword evidence="2" id="KW-0540">Nuclease</keyword>
<dbReference type="GO" id="GO:0000175">
    <property type="term" value="F:3'-5'-RNA exonuclease activity"/>
    <property type="evidence" value="ECO:0007669"/>
    <property type="project" value="TreeGrafter"/>
</dbReference>
<dbReference type="Gene3D" id="3.60.10.10">
    <property type="entry name" value="Endonuclease/exonuclease/phosphatase"/>
    <property type="match status" value="1"/>
</dbReference>